<dbReference type="OrthoDB" id="9798918at2"/>
<sequence>MSILVDGDGCAGRDIIESVAKKHQLDLIVYCDINHVITLNYGEVKVCDSEFQSVDNILFNNCIAKDIVVTQDYGVAAMVISKKAFAVSPSGFVYDESNIDRLLFERHMKAKARRGGQRTKGPKKRSKEDDERLYRSLNNIICSNK</sequence>
<keyword evidence="5" id="KW-1185">Reference proteome</keyword>
<dbReference type="Proteomes" id="UP000182135">
    <property type="component" value="Unassembled WGS sequence"/>
</dbReference>
<protein>
    <submittedName>
        <fullName evidence="3">YaiI/YqxD family protein</fullName>
    </submittedName>
</protein>
<dbReference type="PANTHER" id="PTHR35146">
    <property type="entry name" value="UPF0178 PROTEIN YAII"/>
    <property type="match status" value="1"/>
</dbReference>
<comment type="similarity">
    <text evidence="1">Belongs to the UPF0178 family.</text>
</comment>
<dbReference type="PANTHER" id="PTHR35146:SF1">
    <property type="entry name" value="UPF0178 PROTEIN YAII"/>
    <property type="match status" value="1"/>
</dbReference>
<proteinExistence type="inferred from homology"/>
<name>A0A1I2LFD7_9CLOT</name>
<evidence type="ECO:0000313" key="3">
    <source>
        <dbReference type="EMBL" id="PWL52461.1"/>
    </source>
</evidence>
<dbReference type="eggNOG" id="COG1671">
    <property type="taxonomic scope" value="Bacteria"/>
</dbReference>
<reference evidence="3 6" key="2">
    <citation type="submission" date="2018-03" db="EMBL/GenBank/DDBJ databases">
        <title>The uncultured portion of the human microbiome is neutrally assembled.</title>
        <authorList>
            <person name="Jeraldo P."/>
            <person name="Boardman L."/>
            <person name="White B.A."/>
            <person name="Nelson H."/>
            <person name="Goldenfeld N."/>
            <person name="Chia N."/>
        </authorList>
    </citation>
    <scope>NUCLEOTIDE SEQUENCE [LARGE SCALE GENOMIC DNA]</scope>
    <source>
        <strain evidence="3">CIM:MAG 903</strain>
    </source>
</reference>
<dbReference type="InterPro" id="IPR003791">
    <property type="entry name" value="UPF0178"/>
</dbReference>
<dbReference type="Pfam" id="PF02639">
    <property type="entry name" value="DUF188"/>
    <property type="match status" value="1"/>
</dbReference>
<evidence type="ECO:0000256" key="2">
    <source>
        <dbReference type="SAM" id="MobiDB-lite"/>
    </source>
</evidence>
<feature type="compositionally biased region" description="Basic residues" evidence="2">
    <location>
        <begin position="111"/>
        <end position="125"/>
    </location>
</feature>
<evidence type="ECO:0000313" key="5">
    <source>
        <dbReference type="Proteomes" id="UP000182135"/>
    </source>
</evidence>
<dbReference type="EMBL" id="FOOE01000009">
    <property type="protein sequence ID" value="SFF75806.1"/>
    <property type="molecule type" value="Genomic_DNA"/>
</dbReference>
<reference evidence="4 5" key="1">
    <citation type="submission" date="2016-10" db="EMBL/GenBank/DDBJ databases">
        <authorList>
            <person name="de Groot N.N."/>
        </authorList>
    </citation>
    <scope>NUCLEOTIDE SEQUENCE [LARGE SCALE GENOMIC DNA]</scope>
    <source>
        <strain evidence="4 5">NLAE-zl-G419</strain>
    </source>
</reference>
<dbReference type="STRING" id="1529.SAMN04487885_10979"/>
<evidence type="ECO:0000313" key="6">
    <source>
        <dbReference type="Proteomes" id="UP000246114"/>
    </source>
</evidence>
<dbReference type="EMBL" id="QAMZ01000049">
    <property type="protein sequence ID" value="PWL52461.1"/>
    <property type="molecule type" value="Genomic_DNA"/>
</dbReference>
<dbReference type="NCBIfam" id="NF001095">
    <property type="entry name" value="PRK00124.1"/>
    <property type="match status" value="1"/>
</dbReference>
<accession>A0A1I2LFD7</accession>
<dbReference type="Proteomes" id="UP000246114">
    <property type="component" value="Unassembled WGS sequence"/>
</dbReference>
<evidence type="ECO:0000313" key="4">
    <source>
        <dbReference type="EMBL" id="SFF75806.1"/>
    </source>
</evidence>
<dbReference type="AlphaFoldDB" id="A0A1I2LFD7"/>
<gene>
    <name evidence="3" type="ORF">DBY38_11060</name>
    <name evidence="4" type="ORF">SAMN04487885_10979</name>
</gene>
<organism evidence="4 5">
    <name type="scientific">Clostridium cadaveris</name>
    <dbReference type="NCBI Taxonomy" id="1529"/>
    <lineage>
        <taxon>Bacteria</taxon>
        <taxon>Bacillati</taxon>
        <taxon>Bacillota</taxon>
        <taxon>Clostridia</taxon>
        <taxon>Eubacteriales</taxon>
        <taxon>Clostridiaceae</taxon>
        <taxon>Clostridium</taxon>
    </lineage>
</organism>
<dbReference type="RefSeq" id="WP_027637573.1">
    <property type="nucleotide sequence ID" value="NZ_BAAACD010000005.1"/>
</dbReference>
<feature type="region of interest" description="Disordered" evidence="2">
    <location>
        <begin position="111"/>
        <end position="130"/>
    </location>
</feature>
<evidence type="ECO:0000256" key="1">
    <source>
        <dbReference type="ARBA" id="ARBA00008522"/>
    </source>
</evidence>